<evidence type="ECO:0000259" key="3">
    <source>
        <dbReference type="SMART" id="SM00460"/>
    </source>
</evidence>
<proteinExistence type="predicted"/>
<keyword evidence="2" id="KW-0812">Transmembrane</keyword>
<dbReference type="Pfam" id="PF01841">
    <property type="entry name" value="Transglut_core"/>
    <property type="match status" value="1"/>
</dbReference>
<evidence type="ECO:0000313" key="5">
    <source>
        <dbReference type="Proteomes" id="UP000314616"/>
    </source>
</evidence>
<evidence type="ECO:0000256" key="1">
    <source>
        <dbReference type="SAM" id="MobiDB-lite"/>
    </source>
</evidence>
<dbReference type="PANTHER" id="PTHR42736:SF1">
    <property type="entry name" value="PROTEIN-GLUTAMINE GAMMA-GLUTAMYLTRANSFERASE"/>
    <property type="match status" value="1"/>
</dbReference>
<keyword evidence="2" id="KW-1133">Transmembrane helix</keyword>
<dbReference type="Pfam" id="PF11992">
    <property type="entry name" value="TgpA_N"/>
    <property type="match status" value="1"/>
</dbReference>
<reference evidence="4 5" key="1">
    <citation type="submission" date="2019-05" db="EMBL/GenBank/DDBJ databases">
        <title>Georgenia *** sp. nov., and Georgenia *** sp. nov., isolated from the intestinal contents of plateau pika (Ochotona curzoniae) in the Qinghai-Tibet plateau of China.</title>
        <authorList>
            <person name="Tian Z."/>
        </authorList>
    </citation>
    <scope>NUCLEOTIDE SEQUENCE [LARGE SCALE GENOMIC DNA]</scope>
    <source>
        <strain evidence="4 5">Z443</strain>
    </source>
</reference>
<feature type="transmembrane region" description="Helical" evidence="2">
    <location>
        <begin position="72"/>
        <end position="92"/>
    </location>
</feature>
<dbReference type="RefSeq" id="WP_139929339.1">
    <property type="nucleotide sequence ID" value="NZ_CP040915.1"/>
</dbReference>
<keyword evidence="2" id="KW-0472">Membrane</keyword>
<feature type="transmembrane region" description="Helical" evidence="2">
    <location>
        <begin position="47"/>
        <end position="65"/>
    </location>
</feature>
<dbReference type="InterPro" id="IPR021878">
    <property type="entry name" value="TgpA_N"/>
</dbReference>
<dbReference type="PANTHER" id="PTHR42736">
    <property type="entry name" value="PROTEIN-GLUTAMINE GAMMA-GLUTAMYLTRANSFERASE"/>
    <property type="match status" value="1"/>
</dbReference>
<gene>
    <name evidence="4" type="ORF">FE374_11885</name>
</gene>
<dbReference type="SMART" id="SM00460">
    <property type="entry name" value="TGc"/>
    <property type="match status" value="1"/>
</dbReference>
<protein>
    <submittedName>
        <fullName evidence="4">Transglutaminase domain-containing protein</fullName>
    </submittedName>
</protein>
<sequence length="790" mass="81855">MSPARGLRAVVAGAGSPRARWADGALAALATTVATWPITLLLADESWVPPTLLALAVVAVAGALARGARLGAVAVLAVQTAAVALVVSWVLLPGHHWFLLPRPTALVESVRLVAEGIATIRDEAVPVSATPGMVFLVVTAATVVGLAVDAIAVGRRAPALAGLPLLAVVTIGASGTGNALHPKFFLAGAVAWLLLVAHQGVEGVRGWRHGDAHTDDDTETFSYGHARADRAVGRGARGYARWARAVGAAAVVLAVVVPLALPHLPPTVVVQGLVRAAGPADQDGVTFTDSLDLAADLGSRSTRPVLQYRTDDPQGTPLRVTVSTSYAGGRWLPWEEQPGPPQLPPRPSGVETDDFSLTVFRNEMRAPQVAVPATLTGADFGQLDWGTDQLTGAVVVADQPASYAATYWKIIGELPPGTGEGEVADVAGVDPATLQADPVSAENIAPVVLGVTGGAENQVQAAMAIQGYLRGSAFSYSLTLADPVPGPDGNPLDPISHFLATKVGYCVQFATTMVMMSRAIGIPARLAVGFLPGAEGEDGTRTVVAADAHAWPELFIDGLGWTRFEPTPGGRSGSAPVYRTPGAPLAPAPGQTATPTPAPELTDDGLTGGSGADQVSWWEEGAGRVLGGIGLGVLLTLVAASVPLAGRWRRDALRRRAADDAARVEGEWRALTASLADLGLPAPPAATPRQSLAHYERVAALDPTGSEALARAAGRLEAARYAPGGTGVGTMVEDVRMVTRQARGALPWRTRVRAALWPRSGADQMRDVARRARRWAEAIVAAARERSRGR</sequence>
<dbReference type="InterPro" id="IPR002931">
    <property type="entry name" value="Transglutaminase-like"/>
</dbReference>
<evidence type="ECO:0000313" key="4">
    <source>
        <dbReference type="EMBL" id="QDC25214.1"/>
    </source>
</evidence>
<dbReference type="SUPFAM" id="SSF54001">
    <property type="entry name" value="Cysteine proteinases"/>
    <property type="match status" value="1"/>
</dbReference>
<feature type="compositionally biased region" description="Low complexity" evidence="1">
    <location>
        <begin position="580"/>
        <end position="595"/>
    </location>
</feature>
<dbReference type="AlphaFoldDB" id="A0A5B8C3U0"/>
<dbReference type="OrthoDB" id="9804023at2"/>
<dbReference type="Proteomes" id="UP000314616">
    <property type="component" value="Chromosome"/>
</dbReference>
<dbReference type="KEGG" id="gyu:FE374_11885"/>
<evidence type="ECO:0000256" key="2">
    <source>
        <dbReference type="SAM" id="Phobius"/>
    </source>
</evidence>
<dbReference type="InterPro" id="IPR038765">
    <property type="entry name" value="Papain-like_cys_pep_sf"/>
</dbReference>
<feature type="transmembrane region" description="Helical" evidence="2">
    <location>
        <begin position="21"/>
        <end position="41"/>
    </location>
</feature>
<name>A0A5B8C3U0_9MICO</name>
<feature type="transmembrane region" description="Helical" evidence="2">
    <location>
        <begin position="625"/>
        <end position="646"/>
    </location>
</feature>
<dbReference type="Gene3D" id="3.10.620.30">
    <property type="match status" value="1"/>
</dbReference>
<accession>A0A5B8C3U0</accession>
<feature type="transmembrane region" description="Helical" evidence="2">
    <location>
        <begin position="133"/>
        <end position="152"/>
    </location>
</feature>
<dbReference type="EMBL" id="CP040915">
    <property type="protein sequence ID" value="QDC25214.1"/>
    <property type="molecule type" value="Genomic_DNA"/>
</dbReference>
<organism evidence="4 5">
    <name type="scientific">Georgenia yuyongxinii</name>
    <dbReference type="NCBI Taxonomy" id="2589797"/>
    <lineage>
        <taxon>Bacteria</taxon>
        <taxon>Bacillati</taxon>
        <taxon>Actinomycetota</taxon>
        <taxon>Actinomycetes</taxon>
        <taxon>Micrococcales</taxon>
        <taxon>Bogoriellaceae</taxon>
        <taxon>Georgenia</taxon>
    </lineage>
</organism>
<feature type="domain" description="Transglutaminase-like" evidence="3">
    <location>
        <begin position="498"/>
        <end position="568"/>
    </location>
</feature>
<dbReference type="InterPro" id="IPR052901">
    <property type="entry name" value="Bact_TGase-like"/>
</dbReference>
<feature type="region of interest" description="Disordered" evidence="1">
    <location>
        <begin position="566"/>
        <end position="612"/>
    </location>
</feature>
<feature type="transmembrane region" description="Helical" evidence="2">
    <location>
        <begin position="159"/>
        <end position="178"/>
    </location>
</feature>